<evidence type="ECO:0000259" key="1">
    <source>
        <dbReference type="PROSITE" id="PS50011"/>
    </source>
</evidence>
<name>A0A811L8C4_9BILA</name>
<sequence length="328" mass="38061">MVKPLVAIGRFTAVSETNTYNVGESVGGGSYCRVYLAVYNTIPAVVKIYIHDTGFEREKFALTRITAYQRQHGLSLCPELFDVGIAKDRANTLNFLLVARLGPTLSAVTQKIVQFTEHTVLKIALRSLENLRGIHQVMMVIKDVKADNYCFTELYADRLFEVMCCDYSLSAAYEAEDFIGAPDVPQLETYVTKRVSGTFQFSPRASHFEIGSQLPYDDMESWFYMIYHLAREPRYLEDKGFHTVNDKYHFWSPDHLHINLLDEMFVFMKKIRRNQLFPYDEMIKIINDKINSLSYKDPTNLPYAIHHDRYFPNTMKSFGRNLTMCLRR</sequence>
<dbReference type="GO" id="GO:0004672">
    <property type="term" value="F:protein kinase activity"/>
    <property type="evidence" value="ECO:0007669"/>
    <property type="project" value="InterPro"/>
</dbReference>
<dbReference type="GO" id="GO:0005524">
    <property type="term" value="F:ATP binding"/>
    <property type="evidence" value="ECO:0007669"/>
    <property type="project" value="InterPro"/>
</dbReference>
<dbReference type="EMBL" id="CAJFDH010000005">
    <property type="protein sequence ID" value="CAD5223786.1"/>
    <property type="molecule type" value="Genomic_DNA"/>
</dbReference>
<dbReference type="AlphaFoldDB" id="A0A811L8C4"/>
<evidence type="ECO:0000313" key="2">
    <source>
        <dbReference type="EMBL" id="CAD5223786.1"/>
    </source>
</evidence>
<keyword evidence="3" id="KW-1185">Reference proteome</keyword>
<reference evidence="2" key="1">
    <citation type="submission" date="2020-09" db="EMBL/GenBank/DDBJ databases">
        <authorList>
            <person name="Kikuchi T."/>
        </authorList>
    </citation>
    <scope>NUCLEOTIDE SEQUENCE</scope>
    <source>
        <strain evidence="2">SH1</strain>
    </source>
</reference>
<evidence type="ECO:0000313" key="3">
    <source>
        <dbReference type="Proteomes" id="UP000614601"/>
    </source>
</evidence>
<dbReference type="EMBL" id="CAJFCW020000005">
    <property type="protein sequence ID" value="CAG9118789.1"/>
    <property type="molecule type" value="Genomic_DNA"/>
</dbReference>
<proteinExistence type="predicted"/>
<dbReference type="PROSITE" id="PS50011">
    <property type="entry name" value="PROTEIN_KINASE_DOM"/>
    <property type="match status" value="1"/>
</dbReference>
<comment type="caution">
    <text evidence="2">The sequence shown here is derived from an EMBL/GenBank/DDBJ whole genome shotgun (WGS) entry which is preliminary data.</text>
</comment>
<organism evidence="2 3">
    <name type="scientific">Bursaphelenchus okinawaensis</name>
    <dbReference type="NCBI Taxonomy" id="465554"/>
    <lineage>
        <taxon>Eukaryota</taxon>
        <taxon>Metazoa</taxon>
        <taxon>Ecdysozoa</taxon>
        <taxon>Nematoda</taxon>
        <taxon>Chromadorea</taxon>
        <taxon>Rhabditida</taxon>
        <taxon>Tylenchina</taxon>
        <taxon>Tylenchomorpha</taxon>
        <taxon>Aphelenchoidea</taxon>
        <taxon>Aphelenchoididae</taxon>
        <taxon>Bursaphelenchus</taxon>
    </lineage>
</organism>
<dbReference type="Gene3D" id="1.10.510.10">
    <property type="entry name" value="Transferase(Phosphotransferase) domain 1"/>
    <property type="match status" value="1"/>
</dbReference>
<dbReference type="PANTHER" id="PTHR11909">
    <property type="entry name" value="CASEIN KINASE-RELATED"/>
    <property type="match status" value="1"/>
</dbReference>
<feature type="domain" description="Protein kinase" evidence="1">
    <location>
        <begin position="20"/>
        <end position="328"/>
    </location>
</feature>
<protein>
    <recommendedName>
        <fullName evidence="1">Protein kinase domain-containing protein</fullName>
    </recommendedName>
</protein>
<dbReference type="Proteomes" id="UP000614601">
    <property type="component" value="Unassembled WGS sequence"/>
</dbReference>
<accession>A0A811L8C4</accession>
<dbReference type="OrthoDB" id="5592585at2759"/>
<gene>
    <name evidence="2" type="ORF">BOKJ2_LOCUS10556</name>
</gene>
<dbReference type="InterPro" id="IPR000719">
    <property type="entry name" value="Prot_kinase_dom"/>
</dbReference>
<dbReference type="InterPro" id="IPR050235">
    <property type="entry name" value="CK1_Ser-Thr_kinase"/>
</dbReference>
<dbReference type="SUPFAM" id="SSF56112">
    <property type="entry name" value="Protein kinase-like (PK-like)"/>
    <property type="match status" value="1"/>
</dbReference>
<dbReference type="InterPro" id="IPR011009">
    <property type="entry name" value="Kinase-like_dom_sf"/>
</dbReference>
<dbReference type="Proteomes" id="UP000783686">
    <property type="component" value="Unassembled WGS sequence"/>
</dbReference>